<dbReference type="InterPro" id="IPR047127">
    <property type="entry name" value="MutT-like"/>
</dbReference>
<dbReference type="PANTHER" id="PTHR47707">
    <property type="entry name" value="8-OXO-DGTP DIPHOSPHATASE"/>
    <property type="match status" value="1"/>
</dbReference>
<evidence type="ECO:0000256" key="4">
    <source>
        <dbReference type="ARBA" id="ARBA00022705"/>
    </source>
</evidence>
<evidence type="ECO:0000256" key="3">
    <source>
        <dbReference type="ARBA" id="ARBA00022457"/>
    </source>
</evidence>
<organism evidence="18 19">
    <name type="scientific">Marinomonas sargassi</name>
    <dbReference type="NCBI Taxonomy" id="2984494"/>
    <lineage>
        <taxon>Bacteria</taxon>
        <taxon>Pseudomonadati</taxon>
        <taxon>Pseudomonadota</taxon>
        <taxon>Gammaproteobacteria</taxon>
        <taxon>Oceanospirillales</taxon>
        <taxon>Oceanospirillaceae</taxon>
        <taxon>Marinomonas</taxon>
    </lineage>
</organism>
<keyword evidence="4" id="KW-0235">DNA replication</keyword>
<keyword evidence="5" id="KW-0479">Metal-binding</keyword>
<dbReference type="EC" id="3.6.1.55" evidence="12"/>
<dbReference type="InterPro" id="IPR020084">
    <property type="entry name" value="NUDIX_hydrolase_CS"/>
</dbReference>
<evidence type="ECO:0000256" key="7">
    <source>
        <dbReference type="ARBA" id="ARBA00022801"/>
    </source>
</evidence>
<proteinExistence type="inferred from homology"/>
<dbReference type="InterPro" id="IPR015797">
    <property type="entry name" value="NUDIX_hydrolase-like_dom_sf"/>
</dbReference>
<comment type="similarity">
    <text evidence="2">Belongs to the Nudix hydrolase family.</text>
</comment>
<keyword evidence="7" id="KW-0378">Hydrolase</keyword>
<dbReference type="SUPFAM" id="SSF55811">
    <property type="entry name" value="Nudix"/>
    <property type="match status" value="1"/>
</dbReference>
<evidence type="ECO:0000313" key="18">
    <source>
        <dbReference type="EMBL" id="MCV2403074.1"/>
    </source>
</evidence>
<comment type="catalytic activity">
    <reaction evidence="11">
        <text>8-oxo-GTP + H2O = 8-oxo-GMP + diphosphate + H(+)</text>
        <dbReference type="Rhea" id="RHEA:67616"/>
        <dbReference type="ChEBI" id="CHEBI:15377"/>
        <dbReference type="ChEBI" id="CHEBI:15378"/>
        <dbReference type="ChEBI" id="CHEBI:33019"/>
        <dbReference type="ChEBI" id="CHEBI:143553"/>
        <dbReference type="ChEBI" id="CHEBI:145694"/>
    </reaction>
</comment>
<dbReference type="CDD" id="cd03425">
    <property type="entry name" value="NUDIX_MutT_NudA_like"/>
    <property type="match status" value="1"/>
</dbReference>
<evidence type="ECO:0000256" key="14">
    <source>
        <dbReference type="ARBA" id="ARBA00041592"/>
    </source>
</evidence>
<evidence type="ECO:0000256" key="1">
    <source>
        <dbReference type="ARBA" id="ARBA00001946"/>
    </source>
</evidence>
<accession>A0ABT2YT50</accession>
<evidence type="ECO:0000256" key="13">
    <source>
        <dbReference type="ARBA" id="ARBA00040794"/>
    </source>
</evidence>
<gene>
    <name evidence="18" type="primary">mutT</name>
    <name evidence="18" type="ORF">OFY17_09310</name>
</gene>
<evidence type="ECO:0000256" key="15">
    <source>
        <dbReference type="ARBA" id="ARBA00041979"/>
    </source>
</evidence>
<dbReference type="PANTHER" id="PTHR47707:SF1">
    <property type="entry name" value="NUDIX HYDROLASE FAMILY PROTEIN"/>
    <property type="match status" value="1"/>
</dbReference>
<evidence type="ECO:0000313" key="19">
    <source>
        <dbReference type="Proteomes" id="UP001209713"/>
    </source>
</evidence>
<dbReference type="PRINTS" id="PR00502">
    <property type="entry name" value="NUDIXFAMILY"/>
</dbReference>
<feature type="domain" description="Nudix hydrolase" evidence="17">
    <location>
        <begin position="1"/>
        <end position="126"/>
    </location>
</feature>
<keyword evidence="8" id="KW-0460">Magnesium</keyword>
<dbReference type="EMBL" id="JAOVZB010000004">
    <property type="protein sequence ID" value="MCV2403074.1"/>
    <property type="molecule type" value="Genomic_DNA"/>
</dbReference>
<evidence type="ECO:0000256" key="9">
    <source>
        <dbReference type="ARBA" id="ARBA00023204"/>
    </source>
</evidence>
<comment type="caution">
    <text evidence="18">The sequence shown here is derived from an EMBL/GenBank/DDBJ whole genome shotgun (WGS) entry which is preliminary data.</text>
</comment>
<evidence type="ECO:0000256" key="5">
    <source>
        <dbReference type="ARBA" id="ARBA00022723"/>
    </source>
</evidence>
<comment type="cofactor">
    <cofactor evidence="1">
        <name>Mg(2+)</name>
        <dbReference type="ChEBI" id="CHEBI:18420"/>
    </cofactor>
</comment>
<evidence type="ECO:0000256" key="10">
    <source>
        <dbReference type="ARBA" id="ARBA00035861"/>
    </source>
</evidence>
<evidence type="ECO:0000256" key="6">
    <source>
        <dbReference type="ARBA" id="ARBA00022763"/>
    </source>
</evidence>
<dbReference type="InterPro" id="IPR020476">
    <property type="entry name" value="Nudix_hydrolase"/>
</dbReference>
<keyword evidence="19" id="KW-1185">Reference proteome</keyword>
<evidence type="ECO:0000256" key="8">
    <source>
        <dbReference type="ARBA" id="ARBA00022842"/>
    </source>
</evidence>
<dbReference type="NCBIfam" id="TIGR00586">
    <property type="entry name" value="mutt"/>
    <property type="match status" value="1"/>
</dbReference>
<dbReference type="Pfam" id="PF14815">
    <property type="entry name" value="NUDIX_4"/>
    <property type="match status" value="1"/>
</dbReference>
<evidence type="ECO:0000256" key="11">
    <source>
        <dbReference type="ARBA" id="ARBA00036904"/>
    </source>
</evidence>
<dbReference type="Proteomes" id="UP001209713">
    <property type="component" value="Unassembled WGS sequence"/>
</dbReference>
<dbReference type="InterPro" id="IPR000086">
    <property type="entry name" value="NUDIX_hydrolase_dom"/>
</dbReference>
<keyword evidence="9" id="KW-0234">DNA repair</keyword>
<dbReference type="InterPro" id="IPR003561">
    <property type="entry name" value="Mutator_MutT"/>
</dbReference>
<name>A0ABT2YT50_9GAMM</name>
<dbReference type="PROSITE" id="PS51462">
    <property type="entry name" value="NUDIX"/>
    <property type="match status" value="1"/>
</dbReference>
<evidence type="ECO:0000256" key="2">
    <source>
        <dbReference type="ARBA" id="ARBA00005582"/>
    </source>
</evidence>
<dbReference type="PROSITE" id="PS00893">
    <property type="entry name" value="NUDIX_BOX"/>
    <property type="match status" value="1"/>
</dbReference>
<evidence type="ECO:0000256" key="16">
    <source>
        <dbReference type="ARBA" id="ARBA00042798"/>
    </source>
</evidence>
<evidence type="ECO:0000256" key="12">
    <source>
        <dbReference type="ARBA" id="ARBA00038905"/>
    </source>
</evidence>
<keyword evidence="3" id="KW-0515">Mutator protein</keyword>
<sequence length="126" mass="14124">MLIKVAAGIILRGDKVFISLRKASQDQGGLWEFPGGKCDDHETVLEALKRELHEECGITITDSHFFKLVSHDYGSKTVELHFYKVTAFEGEPQGKEGQQVAWVNIKDLDSYEFPDANKGIVKDLLS</sequence>
<keyword evidence="6" id="KW-0227">DNA damage</keyword>
<dbReference type="InterPro" id="IPR029119">
    <property type="entry name" value="MutY_C"/>
</dbReference>
<evidence type="ECO:0000259" key="17">
    <source>
        <dbReference type="PROSITE" id="PS51462"/>
    </source>
</evidence>
<dbReference type="Gene3D" id="3.90.79.10">
    <property type="entry name" value="Nucleoside Triphosphate Pyrophosphohydrolase"/>
    <property type="match status" value="1"/>
</dbReference>
<dbReference type="RefSeq" id="WP_263530457.1">
    <property type="nucleotide sequence ID" value="NZ_JAOVZB010000004.1"/>
</dbReference>
<protein>
    <recommendedName>
        <fullName evidence="13">8-oxo-dGTP diphosphatase</fullName>
        <ecNumber evidence="12">3.6.1.55</ecNumber>
    </recommendedName>
    <alternativeName>
        <fullName evidence="16">7,8-dihydro-8-oxoguanine-triphosphatase</fullName>
    </alternativeName>
    <alternativeName>
        <fullName evidence="15">Mutator protein MutT</fullName>
    </alternativeName>
    <alternativeName>
        <fullName evidence="14">dGTP pyrophosphohydrolase</fullName>
    </alternativeName>
</protein>
<reference evidence="18 19" key="1">
    <citation type="submission" date="2022-10" db="EMBL/GenBank/DDBJ databases">
        <title>Marinomonas transparenta sp. nov. and Marinomonas sargassi sp. nov., isolated from marine alga (Sargassum natans (L.) Gaillon).</title>
        <authorList>
            <person name="Wang Y."/>
        </authorList>
    </citation>
    <scope>NUCLEOTIDE SEQUENCE [LARGE SCALE GENOMIC DNA]</scope>
    <source>
        <strain evidence="18 19">C2222</strain>
    </source>
</reference>
<comment type="catalytic activity">
    <reaction evidence="10">
        <text>8-oxo-dGTP + H2O = 8-oxo-dGMP + diphosphate + H(+)</text>
        <dbReference type="Rhea" id="RHEA:31575"/>
        <dbReference type="ChEBI" id="CHEBI:15377"/>
        <dbReference type="ChEBI" id="CHEBI:15378"/>
        <dbReference type="ChEBI" id="CHEBI:33019"/>
        <dbReference type="ChEBI" id="CHEBI:63224"/>
        <dbReference type="ChEBI" id="CHEBI:77896"/>
        <dbReference type="EC" id="3.6.1.55"/>
    </reaction>
</comment>